<dbReference type="Proteomes" id="UP001180503">
    <property type="component" value="Unassembled WGS sequence"/>
</dbReference>
<dbReference type="SUPFAM" id="SSF51735">
    <property type="entry name" value="NAD(P)-binding Rossmann-fold domains"/>
    <property type="match status" value="1"/>
</dbReference>
<evidence type="ECO:0000313" key="2">
    <source>
        <dbReference type="EMBL" id="MDT0407263.1"/>
    </source>
</evidence>
<dbReference type="InterPro" id="IPR008030">
    <property type="entry name" value="NmrA-like"/>
</dbReference>
<evidence type="ECO:0000259" key="1">
    <source>
        <dbReference type="Pfam" id="PF05368"/>
    </source>
</evidence>
<gene>
    <name evidence="2" type="ORF">RM528_36095</name>
</gene>
<dbReference type="Pfam" id="PF05368">
    <property type="entry name" value="NmrA"/>
    <property type="match status" value="1"/>
</dbReference>
<sequence>MVISSIIPVRSTGRSCVMSTTVAVTGATCFIGKHVVRNLLSRGFKVRALT</sequence>
<dbReference type="RefSeq" id="WP_311711881.1">
    <property type="nucleotide sequence ID" value="NZ_JAVRFB010000514.1"/>
</dbReference>
<dbReference type="EMBL" id="JAVRFB010000514">
    <property type="protein sequence ID" value="MDT0407263.1"/>
    <property type="molecule type" value="Genomic_DNA"/>
</dbReference>
<accession>A0ABU2QS38</accession>
<feature type="non-terminal residue" evidence="2">
    <location>
        <position position="50"/>
    </location>
</feature>
<proteinExistence type="predicted"/>
<dbReference type="InterPro" id="IPR036291">
    <property type="entry name" value="NAD(P)-bd_dom_sf"/>
</dbReference>
<name>A0ABU2QS38_9ACTN</name>
<evidence type="ECO:0000313" key="3">
    <source>
        <dbReference type="Proteomes" id="UP001180503"/>
    </source>
</evidence>
<dbReference type="Gene3D" id="3.40.50.720">
    <property type="entry name" value="NAD(P)-binding Rossmann-like Domain"/>
    <property type="match status" value="1"/>
</dbReference>
<protein>
    <submittedName>
        <fullName evidence="2">NmrA family NAD(P)-binding protein</fullName>
    </submittedName>
</protein>
<feature type="domain" description="NmrA-like" evidence="1">
    <location>
        <begin position="19"/>
        <end position="50"/>
    </location>
</feature>
<reference evidence="3" key="1">
    <citation type="submission" date="2023-07" db="EMBL/GenBank/DDBJ databases">
        <title>30 novel species of actinomycetes from the DSMZ collection.</title>
        <authorList>
            <person name="Nouioui I."/>
        </authorList>
    </citation>
    <scope>NUCLEOTIDE SEQUENCE [LARGE SCALE GENOMIC DNA]</scope>
    <source>
        <strain evidence="3">DSM 41635</strain>
    </source>
</reference>
<organism evidence="2 3">
    <name type="scientific">Streptomyces edwardsiae</name>
    <dbReference type="NCBI Taxonomy" id="3075527"/>
    <lineage>
        <taxon>Bacteria</taxon>
        <taxon>Bacillati</taxon>
        <taxon>Actinomycetota</taxon>
        <taxon>Actinomycetes</taxon>
        <taxon>Kitasatosporales</taxon>
        <taxon>Streptomycetaceae</taxon>
        <taxon>Streptomyces</taxon>
    </lineage>
</organism>
<comment type="caution">
    <text evidence="2">The sequence shown here is derived from an EMBL/GenBank/DDBJ whole genome shotgun (WGS) entry which is preliminary data.</text>
</comment>